<reference evidence="1" key="1">
    <citation type="submission" date="2022-06" db="EMBL/GenBank/DDBJ databases">
        <title>Novel species in genus nocardia.</title>
        <authorList>
            <person name="Li F."/>
        </authorList>
    </citation>
    <scope>NUCLEOTIDE SEQUENCE</scope>
    <source>
        <strain evidence="1">CDC141</strain>
    </source>
</reference>
<gene>
    <name evidence="1" type="ORF">NDR86_09875</name>
</gene>
<comment type="caution">
    <text evidence="1">The sequence shown here is derived from an EMBL/GenBank/DDBJ whole genome shotgun (WGS) entry which is preliminary data.</text>
</comment>
<dbReference type="Gene3D" id="3.90.330.10">
    <property type="entry name" value="Nitrile hydratase alpha /Thiocyanate hydrolase gamma"/>
    <property type="match status" value="1"/>
</dbReference>
<dbReference type="RefSeq" id="WP_251910872.1">
    <property type="nucleotide sequence ID" value="NZ_JAMRXG010000004.1"/>
</dbReference>
<accession>A0A9X2E451</accession>
<evidence type="ECO:0000313" key="2">
    <source>
        <dbReference type="Proteomes" id="UP001139157"/>
    </source>
</evidence>
<name>A0A9X2E451_9NOCA</name>
<dbReference type="Proteomes" id="UP001139157">
    <property type="component" value="Unassembled WGS sequence"/>
</dbReference>
<dbReference type="GO" id="GO:0046914">
    <property type="term" value="F:transition metal ion binding"/>
    <property type="evidence" value="ECO:0007669"/>
    <property type="project" value="InterPro"/>
</dbReference>
<keyword evidence="2" id="KW-1185">Reference proteome</keyword>
<sequence length="112" mass="12601">MSDDLEAALTRRAWTDPEFAEQLRTDPTKALAALGVSVPAGLRFDIRVQRRDTLYFTFPPARPECGPDDVEVVNQFDLWRSGESFVWLMPEAAKVDLLAMRRGYRPGGTDDA</sequence>
<dbReference type="InterPro" id="IPR036648">
    <property type="entry name" value="CN_Hdrase_a/SCN_Hdrase_g_sf"/>
</dbReference>
<dbReference type="AlphaFoldDB" id="A0A9X2E451"/>
<organism evidence="1 2">
    <name type="scientific">Nocardia pulmonis</name>
    <dbReference type="NCBI Taxonomy" id="2951408"/>
    <lineage>
        <taxon>Bacteria</taxon>
        <taxon>Bacillati</taxon>
        <taxon>Actinomycetota</taxon>
        <taxon>Actinomycetes</taxon>
        <taxon>Mycobacteriales</taxon>
        <taxon>Nocardiaceae</taxon>
        <taxon>Nocardia</taxon>
    </lineage>
</organism>
<dbReference type="EMBL" id="JAMRXG010000004">
    <property type="protein sequence ID" value="MCM6773777.1"/>
    <property type="molecule type" value="Genomic_DNA"/>
</dbReference>
<proteinExistence type="predicted"/>
<evidence type="ECO:0000313" key="1">
    <source>
        <dbReference type="EMBL" id="MCM6773777.1"/>
    </source>
</evidence>
<protein>
    <submittedName>
        <fullName evidence="1">Nitrile hydratase</fullName>
    </submittedName>
</protein>
<dbReference type="SUPFAM" id="SSF56209">
    <property type="entry name" value="Nitrile hydratase alpha chain"/>
    <property type="match status" value="1"/>
</dbReference>
<dbReference type="GO" id="GO:0003824">
    <property type="term" value="F:catalytic activity"/>
    <property type="evidence" value="ECO:0007669"/>
    <property type="project" value="InterPro"/>
</dbReference>